<organism evidence="2">
    <name type="scientific">Sulfurovum sp. enrichment culture clone C5</name>
    <dbReference type="NCBI Taxonomy" id="497650"/>
    <lineage>
        <taxon>Bacteria</taxon>
        <taxon>Pseudomonadati</taxon>
        <taxon>Campylobacterota</taxon>
        <taxon>Epsilonproteobacteria</taxon>
        <taxon>Campylobacterales</taxon>
        <taxon>Sulfurovaceae</taxon>
        <taxon>Sulfurovum</taxon>
        <taxon>environmental samples</taxon>
    </lineage>
</organism>
<dbReference type="InterPro" id="IPR027417">
    <property type="entry name" value="P-loop_NTPase"/>
</dbReference>
<dbReference type="Gene3D" id="3.40.50.300">
    <property type="entry name" value="P-loop containing nucleotide triphosphate hydrolases"/>
    <property type="match status" value="1"/>
</dbReference>
<protein>
    <submittedName>
        <fullName evidence="2">Molybdopterin-guanine dinucleotide biosynthesis protein B</fullName>
    </submittedName>
</protein>
<dbReference type="AlphaFoldDB" id="A0A0S4XP52"/>
<dbReference type="NCBIfam" id="TIGR00176">
    <property type="entry name" value="mobB"/>
    <property type="match status" value="1"/>
</dbReference>
<sequence>MALAVAFTGVSNSGKTTIIEKISTILNTKYKIGIVKHDPKDKAVFDKEGKDSFKFFATGAEVAVVSPTRTTYFSNRQKELSEIVSMFGDIDILLVEGLKNLPLPRICIARGEIDESYLDFSEALAVDSTVDMSRYNVSKSMNIMDLNDPHTIIEWILKNGKEI</sequence>
<dbReference type="SUPFAM" id="SSF52540">
    <property type="entry name" value="P-loop containing nucleoside triphosphate hydrolases"/>
    <property type="match status" value="1"/>
</dbReference>
<dbReference type="InterPro" id="IPR052539">
    <property type="entry name" value="MGD_biosynthesis_adapter"/>
</dbReference>
<name>A0A0S4XP52_9BACT</name>
<dbReference type="GO" id="GO:0005525">
    <property type="term" value="F:GTP binding"/>
    <property type="evidence" value="ECO:0007669"/>
    <property type="project" value="InterPro"/>
</dbReference>
<dbReference type="PANTHER" id="PTHR40072">
    <property type="entry name" value="MOLYBDOPTERIN-GUANINE DINUCLEOTIDE BIOSYNTHESIS ADAPTER PROTEIN-RELATED"/>
    <property type="match status" value="1"/>
</dbReference>
<reference evidence="2" key="1">
    <citation type="submission" date="2015-11" db="EMBL/GenBank/DDBJ databases">
        <authorList>
            <person name="Zhang Y."/>
            <person name="Guo Z."/>
        </authorList>
    </citation>
    <scope>NUCLEOTIDE SEQUENCE</scope>
    <source>
        <strain evidence="2">BN30871</strain>
    </source>
</reference>
<evidence type="ECO:0000313" key="2">
    <source>
        <dbReference type="EMBL" id="CUV65542.1"/>
    </source>
</evidence>
<feature type="domain" description="Molybdopterin-guanine dinucleotide biosynthesis protein B (MobB)" evidence="1">
    <location>
        <begin position="5"/>
        <end position="118"/>
    </location>
</feature>
<dbReference type="PANTHER" id="PTHR40072:SF1">
    <property type="entry name" value="MOLYBDOPTERIN-GUANINE DINUCLEOTIDE BIOSYNTHESIS ADAPTER PROTEIN"/>
    <property type="match status" value="1"/>
</dbReference>
<dbReference type="InterPro" id="IPR004435">
    <property type="entry name" value="MobB_dom"/>
</dbReference>
<dbReference type="Pfam" id="PF03205">
    <property type="entry name" value="MobB"/>
    <property type="match status" value="1"/>
</dbReference>
<dbReference type="GO" id="GO:0006777">
    <property type="term" value="P:Mo-molybdopterin cofactor biosynthetic process"/>
    <property type="evidence" value="ECO:0007669"/>
    <property type="project" value="InterPro"/>
</dbReference>
<accession>A0A0S4XP52</accession>
<gene>
    <name evidence="2" type="ORF">BN3087_380058</name>
</gene>
<evidence type="ECO:0000259" key="1">
    <source>
        <dbReference type="Pfam" id="PF03205"/>
    </source>
</evidence>
<dbReference type="EMBL" id="FAXN01000038">
    <property type="protein sequence ID" value="CUV65542.1"/>
    <property type="molecule type" value="Genomic_DNA"/>
</dbReference>
<proteinExistence type="predicted"/>